<evidence type="ECO:0000313" key="7">
    <source>
        <dbReference type="EMBL" id="EFC90812.1"/>
    </source>
</evidence>
<name>D2Z5R5_9BACT</name>
<keyword evidence="4 6" id="KW-0238">DNA-binding</keyword>
<dbReference type="GO" id="GO:0003677">
    <property type="term" value="F:DNA binding"/>
    <property type="evidence" value="ECO:0007669"/>
    <property type="project" value="UniProtKB-UniRule"/>
</dbReference>
<dbReference type="PANTHER" id="PTHR33217">
    <property type="entry name" value="TRANSPOSASE FOR INSERTION SEQUENCE ELEMENT IS1081"/>
    <property type="match status" value="1"/>
</dbReference>
<organism evidence="7 8">
    <name type="scientific">Dethiosulfovibrio peptidovorans DSM 11002</name>
    <dbReference type="NCBI Taxonomy" id="469381"/>
    <lineage>
        <taxon>Bacteria</taxon>
        <taxon>Thermotogati</taxon>
        <taxon>Synergistota</taxon>
        <taxon>Synergistia</taxon>
        <taxon>Synergistales</taxon>
        <taxon>Dethiosulfovibrionaceae</taxon>
        <taxon>Dethiosulfovibrio</taxon>
    </lineage>
</organism>
<comment type="caution">
    <text evidence="7">The sequence shown here is derived from an EMBL/GenBank/DDBJ whole genome shotgun (WGS) entry which is preliminary data.</text>
</comment>
<dbReference type="PaxDb" id="469381-Dpep_0786"/>
<dbReference type="AlphaFoldDB" id="D2Z5R5"/>
<dbReference type="EMBL" id="ABTR02000001">
    <property type="protein sequence ID" value="EFC90812.1"/>
    <property type="molecule type" value="Genomic_DNA"/>
</dbReference>
<reference evidence="7 8" key="1">
    <citation type="journal article" date="2010" name="Stand. Genomic Sci.">
        <title>Permanent draft genome sequence of Dethiosulfovibrio peptidovorans type strain (SEBR 4207).</title>
        <authorList>
            <person name="Labutti K."/>
            <person name="Mayilraj S."/>
            <person name="Clum A."/>
            <person name="Lucas S."/>
            <person name="Glavina Del Rio T."/>
            <person name="Nolan M."/>
            <person name="Tice H."/>
            <person name="Cheng J.F."/>
            <person name="Pitluck S."/>
            <person name="Liolios K."/>
            <person name="Ivanova N."/>
            <person name="Mavromatis K."/>
            <person name="Mikhailova N."/>
            <person name="Pati A."/>
            <person name="Goodwin L."/>
            <person name="Chen A."/>
            <person name="Palaniappan K."/>
            <person name="Land M."/>
            <person name="Hauser L."/>
            <person name="Chang Y.J."/>
            <person name="Jeffries C.D."/>
            <person name="Rohde M."/>
            <person name="Spring S."/>
            <person name="Goker M."/>
            <person name="Woyke T."/>
            <person name="Bristow J."/>
            <person name="Eisen J.A."/>
            <person name="Markowitz V."/>
            <person name="Hugenholtz P."/>
            <person name="Kyrpides N.C."/>
            <person name="Klenk H.P."/>
            <person name="Lapidus A."/>
        </authorList>
    </citation>
    <scope>NUCLEOTIDE SEQUENCE [LARGE SCALE GENOMIC DNA]</scope>
    <source>
        <strain evidence="7 8">DSM 11002</strain>
    </source>
</reference>
<dbReference type="STRING" id="469381.Dpep_0786"/>
<dbReference type="PANTHER" id="PTHR33217:SF7">
    <property type="entry name" value="TRANSPOSASE FOR INSERTION SEQUENCE ELEMENT IS1081"/>
    <property type="match status" value="1"/>
</dbReference>
<evidence type="ECO:0000256" key="2">
    <source>
        <dbReference type="ARBA" id="ARBA00010961"/>
    </source>
</evidence>
<comment type="function">
    <text evidence="1 6">Required for the transposition of the insertion element.</text>
</comment>
<evidence type="ECO:0000256" key="3">
    <source>
        <dbReference type="ARBA" id="ARBA00022578"/>
    </source>
</evidence>
<comment type="similarity">
    <text evidence="2 6">Belongs to the transposase mutator family.</text>
</comment>
<evidence type="ECO:0000256" key="1">
    <source>
        <dbReference type="ARBA" id="ARBA00002190"/>
    </source>
</evidence>
<dbReference type="eggNOG" id="COG3328">
    <property type="taxonomic scope" value="Bacteria"/>
</dbReference>
<sequence length="125" mass="14680">MLKAIHNQEDLKAAREKAEAVVEKLKAMKLQKAAKIVQEGYEETLSYFHFPSEHWTRLRTNNSLERLNREIRRRTKVVGNFPDGELALMLVSARVRHVASTQWGKRAYMNMEHLREQILEQEGHL</sequence>
<dbReference type="GO" id="GO:0004803">
    <property type="term" value="F:transposase activity"/>
    <property type="evidence" value="ECO:0007669"/>
    <property type="project" value="UniProtKB-UniRule"/>
</dbReference>
<keyword evidence="5 6" id="KW-0233">DNA recombination</keyword>
<dbReference type="Pfam" id="PF00872">
    <property type="entry name" value="Transposase_mut"/>
    <property type="match status" value="1"/>
</dbReference>
<gene>
    <name evidence="7" type="ORF">Dpep_0786</name>
</gene>
<evidence type="ECO:0000313" key="8">
    <source>
        <dbReference type="Proteomes" id="UP000006427"/>
    </source>
</evidence>
<keyword evidence="8" id="KW-1185">Reference proteome</keyword>
<keyword evidence="3 6" id="KW-0815">Transposition</keyword>
<evidence type="ECO:0000256" key="6">
    <source>
        <dbReference type="RuleBase" id="RU365089"/>
    </source>
</evidence>
<dbReference type="GO" id="GO:0006313">
    <property type="term" value="P:DNA transposition"/>
    <property type="evidence" value="ECO:0007669"/>
    <property type="project" value="UniProtKB-UniRule"/>
</dbReference>
<protein>
    <recommendedName>
        <fullName evidence="6">Mutator family transposase</fullName>
    </recommendedName>
</protein>
<evidence type="ECO:0000256" key="5">
    <source>
        <dbReference type="ARBA" id="ARBA00023172"/>
    </source>
</evidence>
<dbReference type="InterPro" id="IPR001207">
    <property type="entry name" value="Transposase_mutator"/>
</dbReference>
<dbReference type="Proteomes" id="UP000006427">
    <property type="component" value="Unassembled WGS sequence"/>
</dbReference>
<accession>D2Z5R5</accession>
<proteinExistence type="inferred from homology"/>
<keyword evidence="6" id="KW-0814">Transposable element</keyword>
<evidence type="ECO:0000256" key="4">
    <source>
        <dbReference type="ARBA" id="ARBA00023125"/>
    </source>
</evidence>